<evidence type="ECO:0000313" key="8">
    <source>
        <dbReference type="EMBL" id="RLP77276.1"/>
    </source>
</evidence>
<gene>
    <name evidence="8" type="ORF">D9V32_02135</name>
</gene>
<evidence type="ECO:0000256" key="2">
    <source>
        <dbReference type="ARBA" id="ARBA00023015"/>
    </source>
</evidence>
<evidence type="ECO:0000256" key="6">
    <source>
        <dbReference type="ARBA" id="ARBA00079449"/>
    </source>
</evidence>
<dbReference type="Pfam" id="PF12833">
    <property type="entry name" value="HTH_18"/>
    <property type="match status" value="1"/>
</dbReference>
<dbReference type="Pfam" id="PF02311">
    <property type="entry name" value="AraC_binding"/>
    <property type="match status" value="1"/>
</dbReference>
<dbReference type="AlphaFoldDB" id="A0A3L7AA09"/>
<evidence type="ECO:0000313" key="9">
    <source>
        <dbReference type="Proteomes" id="UP000272503"/>
    </source>
</evidence>
<evidence type="ECO:0000256" key="1">
    <source>
        <dbReference type="ARBA" id="ARBA00022491"/>
    </source>
</evidence>
<dbReference type="PROSITE" id="PS00041">
    <property type="entry name" value="HTH_ARAC_FAMILY_1"/>
    <property type="match status" value="1"/>
</dbReference>
<dbReference type="InterPro" id="IPR009057">
    <property type="entry name" value="Homeodomain-like_sf"/>
</dbReference>
<protein>
    <recommendedName>
        <fullName evidence="5">HTH-type transcriptional regulator RipA</fullName>
    </recommendedName>
    <alternativeName>
        <fullName evidence="6">Repressor of iron proteins A</fullName>
    </alternativeName>
</protein>
<accession>A0A3L7AA09</accession>
<keyword evidence="9" id="KW-1185">Reference proteome</keyword>
<comment type="caution">
    <text evidence="8">The sequence shown here is derived from an EMBL/GenBank/DDBJ whole genome shotgun (WGS) entry which is preliminary data.</text>
</comment>
<sequence length="307" mass="33618">MATAHPDTRKARIMSSSLLETSRVDINVDNPLVDYLPQGEAPRLASHRIETPPEMREGRTWPLHAHHTHELLWGIEGVVILRTETAIYAVPGGASIWVPAGIAHEVHAGPGSALLCSWFADEGERPGLEHVAVLVTPTLLDQVLDHLMVRDLSAPERANAEAFALDLLEPTPRLVVDVPLPHTPWLRVITDALLERPADDRTVEEWAALCRVSVRTLMRHFQAETGLSFSGWRTEVRMRFAIQRLTLGDSVATVARGTGFRTAAAFGAAFRKHTGVTPGTFLRVGVLSAAEEAEASSLERGTENPSR</sequence>
<reference evidence="8 9" key="1">
    <citation type="submission" date="2018-10" db="EMBL/GenBank/DDBJ databases">
        <authorList>
            <person name="Li J."/>
        </authorList>
    </citation>
    <scope>NUCLEOTIDE SEQUENCE [LARGE SCALE GENOMIC DNA]</scope>
    <source>
        <strain evidence="8 9">IF 016277</strain>
    </source>
</reference>
<dbReference type="Gene3D" id="1.10.10.60">
    <property type="entry name" value="Homeodomain-like"/>
    <property type="match status" value="1"/>
</dbReference>
<dbReference type="PROSITE" id="PS01124">
    <property type="entry name" value="HTH_ARAC_FAMILY_2"/>
    <property type="match status" value="1"/>
</dbReference>
<dbReference type="InterPro" id="IPR011051">
    <property type="entry name" value="RmlC_Cupin_sf"/>
</dbReference>
<dbReference type="PANTHER" id="PTHR11019:SF199">
    <property type="entry name" value="HTH-TYPE TRANSCRIPTIONAL REGULATOR NIMR"/>
    <property type="match status" value="1"/>
</dbReference>
<dbReference type="PANTHER" id="PTHR11019">
    <property type="entry name" value="HTH-TYPE TRANSCRIPTIONAL REGULATOR NIMR"/>
    <property type="match status" value="1"/>
</dbReference>
<evidence type="ECO:0000256" key="5">
    <source>
        <dbReference type="ARBA" id="ARBA00074140"/>
    </source>
</evidence>
<dbReference type="InterPro" id="IPR003313">
    <property type="entry name" value="AraC-bd"/>
</dbReference>
<dbReference type="Gene3D" id="2.60.120.10">
    <property type="entry name" value="Jelly Rolls"/>
    <property type="match status" value="1"/>
</dbReference>
<dbReference type="SUPFAM" id="SSF46689">
    <property type="entry name" value="Homeodomain-like"/>
    <property type="match status" value="1"/>
</dbReference>
<keyword evidence="3" id="KW-0238">DNA-binding</keyword>
<dbReference type="InterPro" id="IPR018060">
    <property type="entry name" value="HTH_AraC"/>
</dbReference>
<dbReference type="FunFam" id="1.10.10.60:FF:000132">
    <property type="entry name" value="AraC family transcriptional regulator"/>
    <property type="match status" value="1"/>
</dbReference>
<keyword evidence="1" id="KW-0678">Repressor</keyword>
<dbReference type="Proteomes" id="UP000272503">
    <property type="component" value="Unassembled WGS sequence"/>
</dbReference>
<feature type="domain" description="HTH araC/xylS-type" evidence="7">
    <location>
        <begin position="187"/>
        <end position="284"/>
    </location>
</feature>
<dbReference type="EMBL" id="RCUX01000002">
    <property type="protein sequence ID" value="RLP77276.1"/>
    <property type="molecule type" value="Genomic_DNA"/>
</dbReference>
<dbReference type="InterPro" id="IPR014710">
    <property type="entry name" value="RmlC-like_jellyroll"/>
</dbReference>
<keyword evidence="4" id="KW-0804">Transcription</keyword>
<evidence type="ECO:0000256" key="3">
    <source>
        <dbReference type="ARBA" id="ARBA00023125"/>
    </source>
</evidence>
<organism evidence="8 9">
    <name type="scientific">Mycetocola tolaasinivorans</name>
    <dbReference type="NCBI Taxonomy" id="76635"/>
    <lineage>
        <taxon>Bacteria</taxon>
        <taxon>Bacillati</taxon>
        <taxon>Actinomycetota</taxon>
        <taxon>Actinomycetes</taxon>
        <taxon>Micrococcales</taxon>
        <taxon>Microbacteriaceae</taxon>
        <taxon>Mycetocola</taxon>
    </lineage>
</organism>
<name>A0A3L7AA09_9MICO</name>
<dbReference type="InterPro" id="IPR018062">
    <property type="entry name" value="HTH_AraC-typ_CS"/>
</dbReference>
<proteinExistence type="predicted"/>
<dbReference type="SUPFAM" id="SSF51182">
    <property type="entry name" value="RmlC-like cupins"/>
    <property type="match status" value="1"/>
</dbReference>
<evidence type="ECO:0000259" key="7">
    <source>
        <dbReference type="PROSITE" id="PS01124"/>
    </source>
</evidence>
<keyword evidence="2" id="KW-0805">Transcription regulation</keyword>
<dbReference type="SMART" id="SM00342">
    <property type="entry name" value="HTH_ARAC"/>
    <property type="match status" value="1"/>
</dbReference>
<dbReference type="GO" id="GO:0043565">
    <property type="term" value="F:sequence-specific DNA binding"/>
    <property type="evidence" value="ECO:0007669"/>
    <property type="project" value="InterPro"/>
</dbReference>
<dbReference type="GO" id="GO:0003700">
    <property type="term" value="F:DNA-binding transcription factor activity"/>
    <property type="evidence" value="ECO:0007669"/>
    <property type="project" value="InterPro"/>
</dbReference>
<evidence type="ECO:0000256" key="4">
    <source>
        <dbReference type="ARBA" id="ARBA00023163"/>
    </source>
</evidence>